<protein>
    <recommendedName>
        <fullName evidence="3">CheW-like domain-containing protein</fullName>
    </recommendedName>
</protein>
<evidence type="ECO:0008006" key="3">
    <source>
        <dbReference type="Google" id="ProtNLM"/>
    </source>
</evidence>
<evidence type="ECO:0000313" key="1">
    <source>
        <dbReference type="EMBL" id="MFD1384255.1"/>
    </source>
</evidence>
<accession>A0ABW4B4G3</accession>
<keyword evidence="2" id="KW-1185">Reference proteome</keyword>
<evidence type="ECO:0000313" key="2">
    <source>
        <dbReference type="Proteomes" id="UP001597059"/>
    </source>
</evidence>
<dbReference type="RefSeq" id="WP_377368303.1">
    <property type="nucleotide sequence ID" value="NZ_JBHTMN010000014.1"/>
</dbReference>
<organism evidence="1 2">
    <name type="scientific">Rhodanobacter aciditrophus</name>
    <dbReference type="NCBI Taxonomy" id="1623218"/>
    <lineage>
        <taxon>Bacteria</taxon>
        <taxon>Pseudomonadati</taxon>
        <taxon>Pseudomonadota</taxon>
        <taxon>Gammaproteobacteria</taxon>
        <taxon>Lysobacterales</taxon>
        <taxon>Rhodanobacteraceae</taxon>
        <taxon>Rhodanobacter</taxon>
    </lineage>
</organism>
<dbReference type="EMBL" id="JBHTMN010000014">
    <property type="protein sequence ID" value="MFD1384255.1"/>
    <property type="molecule type" value="Genomic_DNA"/>
</dbReference>
<gene>
    <name evidence="1" type="ORF">ACFQ45_12825</name>
</gene>
<name>A0ABW4B4G3_9GAMM</name>
<dbReference type="Proteomes" id="UP001597059">
    <property type="component" value="Unassembled WGS sequence"/>
</dbReference>
<comment type="caution">
    <text evidence="1">The sequence shown here is derived from an EMBL/GenBank/DDBJ whole genome shotgun (WGS) entry which is preliminary data.</text>
</comment>
<sequence length="579" mass="63936">MSDGLDVLTNQTPKLFFQLEEAILSLPEKPLYGASRTLLLLSELVAELSLESKHEGICSACGSLHDRLDQALATQGGWPSAQESLLMAWVTEARSQYLLTESFYLPEDLGELLQLKQRIFDAFAPYDGKESNTLTGAFEGQLGELETGLNLLSEIGLWSIDHCANQLPSLGVSEGGIVSCDLTLSTTLSKMDLQQRCDTGWHWSEAESSSKLERDVVSRLDQNTTRETLSYLKRFAIERETWRHNASLGRLFADMETRVCSQTLALDTLYDLHGATGFHVVAKDRPPIAEARAAVALMAYGGVFVVTGGDILPYELASVILPVYKVSTNGRTVIIPAYFADTHELDVMKGTRLSLTEAGWGQSESAEEKPVLRVWRDQRGYLLMGDGIERAYGTPVRTKWLPDKVINVWSVRGELMEEYHLPDELDVRILAQGATQSPNGICQTPISTLSDQVKITECLVCKNCRIRVASMLISAVLPSVACVRFGESMLLLEDSLIPILNPWVVMNKTGVFLVLRAGGMEIAVGCQTIEGVHVEPREEVQLASVSELYPQWVSGIIQDLQIVSEAEVFALHRMLLEAS</sequence>
<proteinExistence type="predicted"/>
<reference evidence="2" key="1">
    <citation type="journal article" date="2019" name="Int. J. Syst. Evol. Microbiol.">
        <title>The Global Catalogue of Microorganisms (GCM) 10K type strain sequencing project: providing services to taxonomists for standard genome sequencing and annotation.</title>
        <authorList>
            <consortium name="The Broad Institute Genomics Platform"/>
            <consortium name="The Broad Institute Genome Sequencing Center for Infectious Disease"/>
            <person name="Wu L."/>
            <person name="Ma J."/>
        </authorList>
    </citation>
    <scope>NUCLEOTIDE SEQUENCE [LARGE SCALE GENOMIC DNA]</scope>
    <source>
        <strain evidence="2">JCM 30774</strain>
    </source>
</reference>